<organism evidence="3 4">
    <name type="scientific">Monosiga brevicollis</name>
    <name type="common">Choanoflagellate</name>
    <dbReference type="NCBI Taxonomy" id="81824"/>
    <lineage>
        <taxon>Eukaryota</taxon>
        <taxon>Choanoflagellata</taxon>
        <taxon>Craspedida</taxon>
        <taxon>Salpingoecidae</taxon>
        <taxon>Monosiga</taxon>
    </lineage>
</organism>
<dbReference type="RefSeq" id="XP_001742357.1">
    <property type="nucleotide sequence ID" value="XM_001742305.1"/>
</dbReference>
<dbReference type="KEGG" id="mbr:MONBRDRAFT_5272"/>
<gene>
    <name evidence="3" type="ORF">MONBRDRAFT_5272</name>
</gene>
<dbReference type="Gene3D" id="3.40.190.10">
    <property type="entry name" value="Periplasmic binding protein-like II"/>
    <property type="match status" value="1"/>
</dbReference>
<accession>A9UQG6</accession>
<dbReference type="SUPFAM" id="SSF53850">
    <property type="entry name" value="Periplasmic binding protein-like II"/>
    <property type="match status" value="1"/>
</dbReference>
<sequence>MHNYSLDDAVNIVFHQDNDTATLEVLACSDPYAIFTYGAWRQALAICSGYAPLNYSATGQYYTPIGLAFATRYAPQPYMEDLSRAYVSASWSRVSTELPADALYQPVQNVEMGAVLPVAMNANTDLPKYYIDVVRSPGLTFIISVRQSMATTLGAIISPEIVYLLVLTLVVGIVVGTLVYAAEWASVALKAYHTTDINYSLTFPNGFLWTIFYAFMVMLAVFYDERHPRAIASRVLLMVWKWATWLLVGLVNARLLLYLQPPSSIRSDQELSTLTVAVLENTIEDYRVGIRGAMVKVFNSTDAAIRALLADEVDAFAVDTVVSGSILTYAANLGHSVKTNGYLLSDILHGVLVSAEVADLPGLNLRSNTSNTTLLQCVEESMVVIRPTIEEQIAAWVGHSNHSANAAEGSSGYGADNPLIITGGILVIGLWLLAALWNLPPALRCYHRGEYDDSDNESVPLASSHRSVTVNDVRL</sequence>
<keyword evidence="2" id="KW-0812">Transmembrane</keyword>
<evidence type="ECO:0000256" key="2">
    <source>
        <dbReference type="SAM" id="Phobius"/>
    </source>
</evidence>
<dbReference type="AlphaFoldDB" id="A9UQG6"/>
<keyword evidence="4" id="KW-1185">Reference proteome</keyword>
<dbReference type="EMBL" id="CH991543">
    <property type="protein sequence ID" value="EDQ92595.1"/>
    <property type="molecule type" value="Genomic_DNA"/>
</dbReference>
<evidence type="ECO:0000313" key="3">
    <source>
        <dbReference type="EMBL" id="EDQ92595.1"/>
    </source>
</evidence>
<dbReference type="InParanoid" id="A9UQG6"/>
<dbReference type="Proteomes" id="UP000001357">
    <property type="component" value="Unassembled WGS sequence"/>
</dbReference>
<protein>
    <submittedName>
        <fullName evidence="3">Uncharacterized protein</fullName>
    </submittedName>
</protein>
<dbReference type="GeneID" id="5887403"/>
<feature type="transmembrane region" description="Helical" evidence="2">
    <location>
        <begin position="235"/>
        <end position="259"/>
    </location>
</feature>
<reference evidence="3 4" key="1">
    <citation type="journal article" date="2008" name="Nature">
        <title>The genome of the choanoflagellate Monosiga brevicollis and the origin of metazoans.</title>
        <authorList>
            <consortium name="JGI Sequencing"/>
            <person name="King N."/>
            <person name="Westbrook M.J."/>
            <person name="Young S.L."/>
            <person name="Kuo A."/>
            <person name="Abedin M."/>
            <person name="Chapman J."/>
            <person name="Fairclough S."/>
            <person name="Hellsten U."/>
            <person name="Isogai Y."/>
            <person name="Letunic I."/>
            <person name="Marr M."/>
            <person name="Pincus D."/>
            <person name="Putnam N."/>
            <person name="Rokas A."/>
            <person name="Wright K.J."/>
            <person name="Zuzow R."/>
            <person name="Dirks W."/>
            <person name="Good M."/>
            <person name="Goodstein D."/>
            <person name="Lemons D."/>
            <person name="Li W."/>
            <person name="Lyons J.B."/>
            <person name="Morris A."/>
            <person name="Nichols S."/>
            <person name="Richter D.J."/>
            <person name="Salamov A."/>
            <person name="Bork P."/>
            <person name="Lim W.A."/>
            <person name="Manning G."/>
            <person name="Miller W.T."/>
            <person name="McGinnis W."/>
            <person name="Shapiro H."/>
            <person name="Tjian R."/>
            <person name="Grigoriev I.V."/>
            <person name="Rokhsar D."/>
        </authorList>
    </citation>
    <scope>NUCLEOTIDE SEQUENCE [LARGE SCALE GENOMIC DNA]</scope>
    <source>
        <strain evidence="4">MX1 / ATCC 50154</strain>
    </source>
</reference>
<keyword evidence="2" id="KW-1133">Transmembrane helix</keyword>
<feature type="transmembrane region" description="Helical" evidence="2">
    <location>
        <begin position="419"/>
        <end position="439"/>
    </location>
</feature>
<name>A9UQG6_MONBE</name>
<proteinExistence type="predicted"/>
<evidence type="ECO:0000256" key="1">
    <source>
        <dbReference type="SAM" id="MobiDB-lite"/>
    </source>
</evidence>
<keyword evidence="2" id="KW-0472">Membrane</keyword>
<feature type="compositionally biased region" description="Polar residues" evidence="1">
    <location>
        <begin position="464"/>
        <end position="475"/>
    </location>
</feature>
<feature type="transmembrane region" description="Helical" evidence="2">
    <location>
        <begin position="161"/>
        <end position="182"/>
    </location>
</feature>
<feature type="transmembrane region" description="Helical" evidence="2">
    <location>
        <begin position="202"/>
        <end position="223"/>
    </location>
</feature>
<evidence type="ECO:0000313" key="4">
    <source>
        <dbReference type="Proteomes" id="UP000001357"/>
    </source>
</evidence>
<feature type="region of interest" description="Disordered" evidence="1">
    <location>
        <begin position="456"/>
        <end position="475"/>
    </location>
</feature>